<dbReference type="Proteomes" id="UP000245466">
    <property type="component" value="Unassembled WGS sequence"/>
</dbReference>
<dbReference type="PANTHER" id="PTHR43039">
    <property type="entry name" value="ESTERASE-RELATED"/>
    <property type="match status" value="1"/>
</dbReference>
<dbReference type="OrthoDB" id="9780932at2"/>
<dbReference type="RefSeq" id="WP_116541805.1">
    <property type="nucleotide sequence ID" value="NZ_QEKI01000001.1"/>
</dbReference>
<accession>A0A2U1B690</accession>
<evidence type="ECO:0000256" key="1">
    <source>
        <dbReference type="ARBA" id="ARBA00008645"/>
    </source>
</evidence>
<dbReference type="InterPro" id="IPR029058">
    <property type="entry name" value="AB_hydrolase_fold"/>
</dbReference>
<name>A0A2U1B690_9BACT</name>
<dbReference type="PRINTS" id="PR00111">
    <property type="entry name" value="ABHYDROLASE"/>
</dbReference>
<evidence type="ECO:0000313" key="3">
    <source>
        <dbReference type="EMBL" id="PVY44199.1"/>
    </source>
</evidence>
<dbReference type="EMBL" id="QEKI01000001">
    <property type="protein sequence ID" value="PVY44199.1"/>
    <property type="molecule type" value="Genomic_DNA"/>
</dbReference>
<dbReference type="Gene3D" id="3.40.50.1820">
    <property type="entry name" value="alpha/beta hydrolase"/>
    <property type="match status" value="1"/>
</dbReference>
<proteinExistence type="inferred from homology"/>
<evidence type="ECO:0000313" key="4">
    <source>
        <dbReference type="Proteomes" id="UP000245466"/>
    </source>
</evidence>
<reference evidence="3 4" key="1">
    <citation type="submission" date="2018-04" db="EMBL/GenBank/DDBJ databases">
        <title>Genomic Encyclopedia of Type Strains, Phase IV (KMG-IV): sequencing the most valuable type-strain genomes for metagenomic binning, comparative biology and taxonomic classification.</title>
        <authorList>
            <person name="Goeker M."/>
        </authorList>
    </citation>
    <scope>NUCLEOTIDE SEQUENCE [LARGE SCALE GENOMIC DNA]</scope>
    <source>
        <strain evidence="3 4">DSM 100231</strain>
    </source>
</reference>
<sequence>MNAIKRNNVTVTGKGEKPMLFAHGYGCDQTMWRYITPAFQDDYKLVLFDHIGFGHSDASAYTKEQYASLHGYAADVLEICEELNLQDVIYVGHSVSAMIGVLAAIKEPGRFSKLVLVSPSPSFINDGDYHGGFSREEIDGLLLALDGDYLGWSNNIAPVIMGNADRPELAQELAQSFCTSNPAIANDFAHITFLSDNRKDLPQVKTDTLILQCSEDAIAPISVGEFTHRSIANSELVVLEATGHCPNLSAPEETIAAIQNFL</sequence>
<evidence type="ECO:0000259" key="2">
    <source>
        <dbReference type="Pfam" id="PF12697"/>
    </source>
</evidence>
<gene>
    <name evidence="3" type="ORF">C8E01_101565</name>
</gene>
<dbReference type="AlphaFoldDB" id="A0A2U1B690"/>
<protein>
    <submittedName>
        <fullName evidence="3">Sigma-B regulation protein RsbQ</fullName>
    </submittedName>
</protein>
<dbReference type="Pfam" id="PF12697">
    <property type="entry name" value="Abhydrolase_6"/>
    <property type="match status" value="1"/>
</dbReference>
<comment type="similarity">
    <text evidence="1">Belongs to the AB hydrolase superfamily.</text>
</comment>
<dbReference type="SUPFAM" id="SSF53474">
    <property type="entry name" value="alpha/beta-Hydrolases"/>
    <property type="match status" value="1"/>
</dbReference>
<feature type="domain" description="AB hydrolase-1" evidence="2">
    <location>
        <begin position="20"/>
        <end position="257"/>
    </location>
</feature>
<dbReference type="InterPro" id="IPR000073">
    <property type="entry name" value="AB_hydrolase_1"/>
</dbReference>
<keyword evidence="4" id="KW-1185">Reference proteome</keyword>
<organism evidence="3 4">
    <name type="scientific">Pontibacter virosus</name>
    <dbReference type="NCBI Taxonomy" id="1765052"/>
    <lineage>
        <taxon>Bacteria</taxon>
        <taxon>Pseudomonadati</taxon>
        <taxon>Bacteroidota</taxon>
        <taxon>Cytophagia</taxon>
        <taxon>Cytophagales</taxon>
        <taxon>Hymenobacteraceae</taxon>
        <taxon>Pontibacter</taxon>
    </lineage>
</organism>
<comment type="caution">
    <text evidence="3">The sequence shown here is derived from an EMBL/GenBank/DDBJ whole genome shotgun (WGS) entry which is preliminary data.</text>
</comment>